<evidence type="ECO:0000256" key="2">
    <source>
        <dbReference type="ARBA" id="ARBA00022485"/>
    </source>
</evidence>
<dbReference type="SFLD" id="SFLDG01386">
    <property type="entry name" value="main_SPASM_domain-containing"/>
    <property type="match status" value="1"/>
</dbReference>
<evidence type="ECO:0000313" key="8">
    <source>
        <dbReference type="EMBL" id="CCA87074.1"/>
    </source>
</evidence>
<feature type="domain" description="Radical SAM core" evidence="7">
    <location>
        <begin position="22"/>
        <end position="261"/>
    </location>
</feature>
<name>G3AC00_9RALS</name>
<dbReference type="GO" id="GO:0046872">
    <property type="term" value="F:metal ion binding"/>
    <property type="evidence" value="ECO:0007669"/>
    <property type="project" value="UniProtKB-KW"/>
</dbReference>
<reference evidence="8" key="2">
    <citation type="submission" date="2011-04" db="EMBL/GenBank/DDBJ databases">
        <authorList>
            <person name="Genoscope - CEA"/>
        </authorList>
    </citation>
    <scope>NUCLEOTIDE SEQUENCE</scope>
    <source>
        <strain evidence="8">R24</strain>
    </source>
</reference>
<evidence type="ECO:0000259" key="7">
    <source>
        <dbReference type="PROSITE" id="PS51918"/>
    </source>
</evidence>
<evidence type="ECO:0000256" key="1">
    <source>
        <dbReference type="ARBA" id="ARBA00001966"/>
    </source>
</evidence>
<dbReference type="GO" id="GO:0051539">
    <property type="term" value="F:4 iron, 4 sulfur cluster binding"/>
    <property type="evidence" value="ECO:0007669"/>
    <property type="project" value="UniProtKB-KW"/>
</dbReference>
<evidence type="ECO:0000256" key="3">
    <source>
        <dbReference type="ARBA" id="ARBA00022691"/>
    </source>
</evidence>
<dbReference type="EMBL" id="FR854092">
    <property type="protein sequence ID" value="CCA87074.1"/>
    <property type="molecule type" value="Genomic_DNA"/>
</dbReference>
<dbReference type="InterPro" id="IPR023867">
    <property type="entry name" value="Sulphatase_maturase_rSAM"/>
</dbReference>
<dbReference type="SFLD" id="SFLDG01067">
    <property type="entry name" value="SPASM/twitch_domain_containing"/>
    <property type="match status" value="1"/>
</dbReference>
<dbReference type="PANTHER" id="PTHR43273">
    <property type="entry name" value="ANAEROBIC SULFATASE-MATURATING ENZYME HOMOLOG ASLB-RELATED"/>
    <property type="match status" value="1"/>
</dbReference>
<sequence>MDWGLLMDIEMVNALNHRAASGAVVNQAILKVVQRCNLDCTYCYVYNRGDDSWKTRLPVISDRVIDKFAERINEHCARFALQSFTIEIHGGEPLLLGKRRMREMVDRLRSQVDATHLRFTMQTNGLLLDSEWIDLLARLEVFFGISLDGPPEYADRYRIMRKGRGGSTQKLLDVIRGLRQDGPLFDQLLGGCLCVVNPDIDGGELVDWFVGNGFNSFDFLLPDGNRLNLPQGWSGPGPYKRFLLSAFERWYAMGSRAPRIRKFELMMGGLMGGKVFLDALGGDLRLLCVVESDGTIGVSDVARICGGEYANDVLNIFDHALDEHVHRYRIDEVQKVCDTCRACPYLASCGGGYLPHRFNGIHFANPSIYCEALYALSDRMMQALRDDLPPALREAMEATPAQVQQEASP</sequence>
<dbReference type="InterPro" id="IPR058240">
    <property type="entry name" value="rSAM_sf"/>
</dbReference>
<dbReference type="InterPro" id="IPR013785">
    <property type="entry name" value="Aldolase_TIM"/>
</dbReference>
<proteinExistence type="predicted"/>
<dbReference type="PANTHER" id="PTHR43273:SF8">
    <property type="entry name" value="RADICAL SAM DOMAIN PROTEIN"/>
    <property type="match status" value="1"/>
</dbReference>
<accession>G3AC00</accession>
<keyword evidence="4" id="KW-0479">Metal-binding</keyword>
<evidence type="ECO:0000256" key="5">
    <source>
        <dbReference type="ARBA" id="ARBA00023004"/>
    </source>
</evidence>
<keyword evidence="2" id="KW-0004">4Fe-4S</keyword>
<keyword evidence="3" id="KW-0949">S-adenosyl-L-methionine</keyword>
<dbReference type="AlphaFoldDB" id="G3AC00"/>
<evidence type="ECO:0000256" key="6">
    <source>
        <dbReference type="ARBA" id="ARBA00023014"/>
    </source>
</evidence>
<comment type="cofactor">
    <cofactor evidence="1">
        <name>[4Fe-4S] cluster</name>
        <dbReference type="ChEBI" id="CHEBI:49883"/>
    </cofactor>
</comment>
<dbReference type="SFLD" id="SFLDS00029">
    <property type="entry name" value="Radical_SAM"/>
    <property type="match status" value="1"/>
</dbReference>
<protein>
    <recommendedName>
        <fullName evidence="7">Radical SAM core domain-containing protein</fullName>
    </recommendedName>
</protein>
<organism evidence="8">
    <name type="scientific">Ralstonia syzygii R24</name>
    <dbReference type="NCBI Taxonomy" id="907261"/>
    <lineage>
        <taxon>Bacteria</taxon>
        <taxon>Pseudomonadati</taxon>
        <taxon>Pseudomonadota</taxon>
        <taxon>Betaproteobacteria</taxon>
        <taxon>Burkholderiales</taxon>
        <taxon>Burkholderiaceae</taxon>
        <taxon>Ralstonia</taxon>
        <taxon>Ralstonia solanacearum species complex</taxon>
    </lineage>
</organism>
<dbReference type="Gene3D" id="3.20.20.70">
    <property type="entry name" value="Aldolase class I"/>
    <property type="match status" value="1"/>
</dbReference>
<keyword evidence="5" id="KW-0408">Iron</keyword>
<dbReference type="Pfam" id="PF04055">
    <property type="entry name" value="Radical_SAM"/>
    <property type="match status" value="1"/>
</dbReference>
<keyword evidence="6" id="KW-0411">Iron-sulfur</keyword>
<dbReference type="SFLD" id="SFLDG01072">
    <property type="entry name" value="dehydrogenase_like"/>
    <property type="match status" value="1"/>
</dbReference>
<dbReference type="InterPro" id="IPR007197">
    <property type="entry name" value="rSAM"/>
</dbReference>
<dbReference type="SUPFAM" id="SSF102114">
    <property type="entry name" value="Radical SAM enzymes"/>
    <property type="match status" value="1"/>
</dbReference>
<gene>
    <name evidence="8" type="ORF">RALSY_mp30390</name>
</gene>
<evidence type="ECO:0000256" key="4">
    <source>
        <dbReference type="ARBA" id="ARBA00022723"/>
    </source>
</evidence>
<reference evidence="8" key="1">
    <citation type="journal article" date="2011" name="PLoS ONE">
        <title>Ralstonia syzygii, the Blood Disease Bacterium and some Asian R. solanacearum strains form a single genomic species despite divergent lifestyles.</title>
        <authorList>
            <person name="Remenant B."/>
            <person name="de Cambiaire J.C."/>
            <person name="Cellier G."/>
            <person name="Jacobs J.M."/>
            <person name="Mangenot S."/>
            <person name="Barbe V."/>
            <person name="Lajus A."/>
            <person name="Vallenet D."/>
            <person name="Medigue C."/>
            <person name="Fegan M."/>
            <person name="Allen C."/>
            <person name="Prior P."/>
        </authorList>
    </citation>
    <scope>NUCLEOTIDE SEQUENCE</scope>
    <source>
        <strain evidence="8">R24</strain>
    </source>
</reference>
<dbReference type="InterPro" id="IPR000385">
    <property type="entry name" value="MoaA_NifB_PqqE_Fe-S-bd_CS"/>
</dbReference>
<dbReference type="PROSITE" id="PS51918">
    <property type="entry name" value="RADICAL_SAM"/>
    <property type="match status" value="1"/>
</dbReference>
<dbReference type="PROSITE" id="PS01305">
    <property type="entry name" value="MOAA_NIFB_PQQE"/>
    <property type="match status" value="1"/>
</dbReference>
<dbReference type="CDD" id="cd01335">
    <property type="entry name" value="Radical_SAM"/>
    <property type="match status" value="1"/>
</dbReference>
<dbReference type="GO" id="GO:0016491">
    <property type="term" value="F:oxidoreductase activity"/>
    <property type="evidence" value="ECO:0007669"/>
    <property type="project" value="InterPro"/>
</dbReference>